<keyword evidence="2" id="KW-0456">Lyase</keyword>
<feature type="domain" description="Class II aldolase/adducin N-terminal" evidence="3">
    <location>
        <begin position="14"/>
        <end position="190"/>
    </location>
</feature>
<dbReference type="SMART" id="SM01007">
    <property type="entry name" value="Aldolase_II"/>
    <property type="match status" value="1"/>
</dbReference>
<dbReference type="PANTHER" id="PTHR22789:SF0">
    <property type="entry name" value="3-OXO-TETRONATE 4-PHOSPHATE DECARBOXYLASE-RELATED"/>
    <property type="match status" value="1"/>
</dbReference>
<dbReference type="InterPro" id="IPR001303">
    <property type="entry name" value="Aldolase_II/adducin_N"/>
</dbReference>
<dbReference type="SUPFAM" id="SSF53639">
    <property type="entry name" value="AraD/HMP-PK domain-like"/>
    <property type="match status" value="1"/>
</dbReference>
<evidence type="ECO:0000259" key="3">
    <source>
        <dbReference type="SMART" id="SM01007"/>
    </source>
</evidence>
<evidence type="ECO:0000256" key="2">
    <source>
        <dbReference type="ARBA" id="ARBA00023239"/>
    </source>
</evidence>
<dbReference type="RefSeq" id="WP_248155356.1">
    <property type="nucleotide sequence ID" value="NZ_JALNMJ010000009.1"/>
</dbReference>
<protein>
    <submittedName>
        <fullName evidence="4">Class II aldolase/adducin family protein</fullName>
    </submittedName>
</protein>
<reference evidence="4" key="1">
    <citation type="submission" date="2022-04" db="EMBL/GenBank/DDBJ databases">
        <title>Roseibium sp. CAU 1639 isolated from mud.</title>
        <authorList>
            <person name="Kim W."/>
        </authorList>
    </citation>
    <scope>NUCLEOTIDE SEQUENCE</scope>
    <source>
        <strain evidence="4">CAU 1639</strain>
    </source>
</reference>
<proteinExistence type="predicted"/>
<organism evidence="4 5">
    <name type="scientific">Roseibium sediminicola</name>
    <dbReference type="NCBI Taxonomy" id="2933272"/>
    <lineage>
        <taxon>Bacteria</taxon>
        <taxon>Pseudomonadati</taxon>
        <taxon>Pseudomonadota</taxon>
        <taxon>Alphaproteobacteria</taxon>
        <taxon>Hyphomicrobiales</taxon>
        <taxon>Stappiaceae</taxon>
        <taxon>Roseibium</taxon>
    </lineage>
</organism>
<name>A0ABT0GVI0_9HYPH</name>
<accession>A0ABT0GVI0</accession>
<dbReference type="EMBL" id="JALNMJ010000009">
    <property type="protein sequence ID" value="MCK7613464.1"/>
    <property type="molecule type" value="Genomic_DNA"/>
</dbReference>
<dbReference type="Proteomes" id="UP001431221">
    <property type="component" value="Unassembled WGS sequence"/>
</dbReference>
<gene>
    <name evidence="4" type="ORF">M0H32_14910</name>
</gene>
<evidence type="ECO:0000313" key="4">
    <source>
        <dbReference type="EMBL" id="MCK7613464.1"/>
    </source>
</evidence>
<dbReference type="Gene3D" id="3.40.225.10">
    <property type="entry name" value="Class II aldolase/adducin N-terminal domain"/>
    <property type="match status" value="1"/>
</dbReference>
<keyword evidence="1" id="KW-0479">Metal-binding</keyword>
<evidence type="ECO:0000313" key="5">
    <source>
        <dbReference type="Proteomes" id="UP001431221"/>
    </source>
</evidence>
<dbReference type="PANTHER" id="PTHR22789">
    <property type="entry name" value="FUCULOSE PHOSPHATE ALDOLASE"/>
    <property type="match status" value="1"/>
</dbReference>
<dbReference type="Pfam" id="PF00596">
    <property type="entry name" value="Aldolase_II"/>
    <property type="match status" value="1"/>
</dbReference>
<evidence type="ECO:0000256" key="1">
    <source>
        <dbReference type="ARBA" id="ARBA00022723"/>
    </source>
</evidence>
<comment type="caution">
    <text evidence="4">The sequence shown here is derived from an EMBL/GenBank/DDBJ whole genome shotgun (WGS) entry which is preliminary data.</text>
</comment>
<sequence length="221" mass="23729">MLKPPYRDTSDLRQAIIDTCLDMNRRGINQGTSGNVSARAGDRMVITPSGVPYDRMTPDMLASLPLVGDGGPEGPLPPSTEWQFHLALLKAKPDMNAVVHAHPVHCTALAINRMEIPACHYMIALFGGNTVPLAGYSLFGSEVLADEVVAAMKERSGCLMANHGAVVTGETLEKGLWRLEELEVLARAYILSRTVGKPHILSDAEIGEVLGAVKNYGLKTG</sequence>
<dbReference type="InterPro" id="IPR050197">
    <property type="entry name" value="Aldolase_class_II_sugar_metab"/>
</dbReference>
<dbReference type="InterPro" id="IPR036409">
    <property type="entry name" value="Aldolase_II/adducin_N_sf"/>
</dbReference>
<keyword evidence="5" id="KW-1185">Reference proteome</keyword>